<evidence type="ECO:0000313" key="7">
    <source>
        <dbReference type="Proteomes" id="UP000027456"/>
    </source>
</evidence>
<evidence type="ECO:0000256" key="4">
    <source>
        <dbReference type="ARBA" id="ARBA00022980"/>
    </source>
</evidence>
<dbReference type="AlphaFoldDB" id="A0A074S5X5"/>
<dbReference type="SUPFAM" id="SSF55174">
    <property type="entry name" value="Alpha-L RNA-binding motif"/>
    <property type="match status" value="1"/>
</dbReference>
<dbReference type="InterPro" id="IPR005710">
    <property type="entry name" value="Ribosomal_uS4_euk/arc"/>
</dbReference>
<dbReference type="GO" id="GO:0019843">
    <property type="term" value="F:rRNA binding"/>
    <property type="evidence" value="ECO:0007669"/>
    <property type="project" value="UniProtKB-KW"/>
</dbReference>
<evidence type="ECO:0000256" key="1">
    <source>
        <dbReference type="ARBA" id="ARBA00007465"/>
    </source>
</evidence>
<dbReference type="STRING" id="1423351.A0A074S5X5"/>
<dbReference type="OrthoDB" id="10277445at2759"/>
<dbReference type="InterPro" id="IPR022801">
    <property type="entry name" value="Ribosomal_uS4"/>
</dbReference>
<dbReference type="GO" id="GO:0003735">
    <property type="term" value="F:structural constituent of ribosome"/>
    <property type="evidence" value="ECO:0007669"/>
    <property type="project" value="InterPro"/>
</dbReference>
<accession>A0A074S5X5</accession>
<keyword evidence="5" id="KW-0687">Ribonucleoprotein</keyword>
<dbReference type="GO" id="GO:0006412">
    <property type="term" value="P:translation"/>
    <property type="evidence" value="ECO:0007669"/>
    <property type="project" value="InterPro"/>
</dbReference>
<dbReference type="PANTHER" id="PTHR11831">
    <property type="entry name" value="30S 40S RIBOSOMAL PROTEIN"/>
    <property type="match status" value="1"/>
</dbReference>
<reference evidence="6 7" key="1">
    <citation type="submission" date="2013-12" db="EMBL/GenBank/DDBJ databases">
        <authorList>
            <person name="Cubeta M."/>
            <person name="Pakala S."/>
            <person name="Fedorova N."/>
            <person name="Thomas E."/>
            <person name="Dean R."/>
            <person name="Jabaji S."/>
            <person name="Neate S."/>
            <person name="Toda T."/>
            <person name="Tavantzis S."/>
            <person name="Vilgalys R."/>
            <person name="Bharathan N."/>
            <person name="Pakala S."/>
            <person name="Losada L.S."/>
            <person name="Zafar N."/>
            <person name="Nierman W."/>
        </authorList>
    </citation>
    <scope>NUCLEOTIDE SEQUENCE [LARGE SCALE GENOMIC DNA]</scope>
    <source>
        <strain evidence="6 7">123E</strain>
    </source>
</reference>
<sequence>VAGKYNIRNKREIWRISLILTKIRPAAREPLLSCPMLHTSTGHSQHLNCRRLRAGVHDENYMRLGNVLGLRIEGFFKRRLQTRMSKSRLTMWIRRAHVLIRQMHSRVGKQIVNVTSFDVCVDSQRHNACAITSPYGGCRKGLAHRKRAAAVTNKEVVGDEDGVLTRWPVYGCLTLHFFLSTGAERLYTAFHSWSATRGVQL</sequence>
<feature type="non-terminal residue" evidence="6">
    <location>
        <position position="1"/>
    </location>
</feature>
<evidence type="ECO:0000313" key="6">
    <source>
        <dbReference type="EMBL" id="KEP45482.1"/>
    </source>
</evidence>
<keyword evidence="3" id="KW-0694">RNA-binding</keyword>
<evidence type="ECO:0000256" key="3">
    <source>
        <dbReference type="ARBA" id="ARBA00022884"/>
    </source>
</evidence>
<keyword evidence="4 6" id="KW-0689">Ribosomal protein</keyword>
<evidence type="ECO:0000256" key="5">
    <source>
        <dbReference type="ARBA" id="ARBA00023274"/>
    </source>
</evidence>
<keyword evidence="7" id="KW-1185">Reference proteome</keyword>
<dbReference type="PANTHER" id="PTHR11831:SF5">
    <property type="entry name" value="40S RIBOSOMAL PROTEIN S9"/>
    <property type="match status" value="1"/>
</dbReference>
<protein>
    <submittedName>
        <fullName evidence="6">40S ribosomal protein S9</fullName>
    </submittedName>
</protein>
<dbReference type="EMBL" id="AZST01001761">
    <property type="protein sequence ID" value="KEP45482.1"/>
    <property type="molecule type" value="Genomic_DNA"/>
</dbReference>
<keyword evidence="2" id="KW-0699">rRNA-binding</keyword>
<organism evidence="6 7">
    <name type="scientific">Rhizoctonia solani 123E</name>
    <dbReference type="NCBI Taxonomy" id="1423351"/>
    <lineage>
        <taxon>Eukaryota</taxon>
        <taxon>Fungi</taxon>
        <taxon>Dikarya</taxon>
        <taxon>Basidiomycota</taxon>
        <taxon>Agaricomycotina</taxon>
        <taxon>Agaricomycetes</taxon>
        <taxon>Cantharellales</taxon>
        <taxon>Ceratobasidiaceae</taxon>
        <taxon>Rhizoctonia</taxon>
    </lineage>
</organism>
<comment type="similarity">
    <text evidence="1">Belongs to the universal ribosomal protein uS4 family.</text>
</comment>
<dbReference type="HOGENOM" id="CLU_089738_0_0_1"/>
<dbReference type="GO" id="GO:0042274">
    <property type="term" value="P:ribosomal small subunit biogenesis"/>
    <property type="evidence" value="ECO:0007669"/>
    <property type="project" value="TreeGrafter"/>
</dbReference>
<proteinExistence type="inferred from homology"/>
<evidence type="ECO:0000256" key="2">
    <source>
        <dbReference type="ARBA" id="ARBA00022730"/>
    </source>
</evidence>
<name>A0A074S5X5_9AGAM</name>
<dbReference type="GO" id="GO:0022627">
    <property type="term" value="C:cytosolic small ribosomal subunit"/>
    <property type="evidence" value="ECO:0007669"/>
    <property type="project" value="TreeGrafter"/>
</dbReference>
<comment type="caution">
    <text evidence="6">The sequence shown here is derived from an EMBL/GenBank/DDBJ whole genome shotgun (WGS) entry which is preliminary data.</text>
</comment>
<dbReference type="NCBIfam" id="TIGR01018">
    <property type="entry name" value="uS4_arch"/>
    <property type="match status" value="1"/>
</dbReference>
<dbReference type="Proteomes" id="UP000027456">
    <property type="component" value="Unassembled WGS sequence"/>
</dbReference>
<gene>
    <name evidence="6" type="ORF">V565_268720</name>
</gene>